<dbReference type="Proteomes" id="UP000023758">
    <property type="component" value="Unassembled WGS sequence"/>
</dbReference>
<sequence length="117" mass="13179">MRSHVRTSYQSSRPPKSPSSHDLCSDTNLKKAQDVWIAPIRFPAAKEKHDLDVFVCLCVYSVKPVQLSWPLGPGYGVLKHTSQAVEGKYQHSVALADVPGEPAHHGFHRSWEFKHHI</sequence>
<accession>A0A022VRH3</accession>
<evidence type="ECO:0000313" key="2">
    <source>
        <dbReference type="EMBL" id="EZF48630.1"/>
    </source>
</evidence>
<dbReference type="EMBL" id="KK207923">
    <property type="protein sequence ID" value="EZF48630.1"/>
    <property type="molecule type" value="Genomic_DNA"/>
</dbReference>
<dbReference type="AlphaFoldDB" id="A0A022VRH3"/>
<reference evidence="2" key="1">
    <citation type="submission" date="2014-02" db="EMBL/GenBank/DDBJ databases">
        <title>The Genome Sequence of Trichophyton rubrum (morphotype fischeri) CBS 288.86.</title>
        <authorList>
            <consortium name="The Broad Institute Genomics Platform"/>
            <person name="Cuomo C.A."/>
            <person name="White T.C."/>
            <person name="Graser Y."/>
            <person name="Martinez-Rossi N."/>
            <person name="Heitman J."/>
            <person name="Young S.K."/>
            <person name="Zeng Q."/>
            <person name="Gargeya S."/>
            <person name="Abouelleil A."/>
            <person name="Alvarado L."/>
            <person name="Chapman S.B."/>
            <person name="Gainer-Dewar J."/>
            <person name="Goldberg J."/>
            <person name="Griggs A."/>
            <person name="Gujja S."/>
            <person name="Hansen M."/>
            <person name="Howarth C."/>
            <person name="Imamovic A."/>
            <person name="Larimer J."/>
            <person name="Martinez D."/>
            <person name="Murphy C."/>
            <person name="Pearson M.D."/>
            <person name="Persinoti G."/>
            <person name="Poon T."/>
            <person name="Priest M."/>
            <person name="Roberts A.D."/>
            <person name="Saif S."/>
            <person name="Shea T.D."/>
            <person name="Sykes S.N."/>
            <person name="Wortman J."/>
            <person name="Nusbaum C."/>
            <person name="Birren B."/>
        </authorList>
    </citation>
    <scope>NUCLEOTIDE SEQUENCE [LARGE SCALE GENOMIC DNA]</scope>
    <source>
        <strain evidence="2">CBS 288.86</strain>
    </source>
</reference>
<dbReference type="EMBL" id="KK207923">
    <property type="protein sequence ID" value="EZF48631.1"/>
    <property type="molecule type" value="Genomic_DNA"/>
</dbReference>
<dbReference type="HOGENOM" id="CLU_2086503_0_0_1"/>
<gene>
    <name evidence="2" type="ORF">H103_07731</name>
</gene>
<protein>
    <submittedName>
        <fullName evidence="2">Uncharacterized protein</fullName>
    </submittedName>
</protein>
<feature type="region of interest" description="Disordered" evidence="1">
    <location>
        <begin position="1"/>
        <end position="25"/>
    </location>
</feature>
<name>A0A022VRH3_TRIRU</name>
<evidence type="ECO:0000256" key="1">
    <source>
        <dbReference type="SAM" id="MobiDB-lite"/>
    </source>
</evidence>
<proteinExistence type="predicted"/>
<organism evidence="2">
    <name type="scientific">Trichophyton rubrum CBS 288.86</name>
    <dbReference type="NCBI Taxonomy" id="1215330"/>
    <lineage>
        <taxon>Eukaryota</taxon>
        <taxon>Fungi</taxon>
        <taxon>Dikarya</taxon>
        <taxon>Ascomycota</taxon>
        <taxon>Pezizomycotina</taxon>
        <taxon>Eurotiomycetes</taxon>
        <taxon>Eurotiomycetidae</taxon>
        <taxon>Onygenales</taxon>
        <taxon>Arthrodermataceae</taxon>
        <taxon>Trichophyton</taxon>
    </lineage>
</organism>